<evidence type="ECO:0008006" key="2">
    <source>
        <dbReference type="Google" id="ProtNLM"/>
    </source>
</evidence>
<protein>
    <recommendedName>
        <fullName evidence="2">Glycosyltransferase</fullName>
    </recommendedName>
</protein>
<evidence type="ECO:0000313" key="1">
    <source>
        <dbReference type="EMBL" id="CAB4122977.1"/>
    </source>
</evidence>
<reference evidence="1" key="1">
    <citation type="submission" date="2020-04" db="EMBL/GenBank/DDBJ databases">
        <authorList>
            <person name="Chiriac C."/>
            <person name="Salcher M."/>
            <person name="Ghai R."/>
            <person name="Kavagutti S V."/>
        </authorList>
    </citation>
    <scope>NUCLEOTIDE SEQUENCE</scope>
</reference>
<dbReference type="EMBL" id="LR796167">
    <property type="protein sequence ID" value="CAB4122977.1"/>
    <property type="molecule type" value="Genomic_DNA"/>
</dbReference>
<proteinExistence type="predicted"/>
<name>A0A6J5KPY7_9CAUD</name>
<sequence>MNIHLVSFGTTSNYGGALTRVKIQASQWQDQGQAVFKSVNVFDEKVLQRDHQDFCNDHANFINSNPRGFGYWLWKSYLIGHVMSRVPDDDLVLWMDAGCQLNFRALPRFREYCKLAQQHGALCFDVGMPESMWTKGDTARRIAGDSVEHMNSGQLIGTISLWRNDPFNRQLVREWYNIGMEDGYRYITDVPSVAPNSAEFREHRHDQSIISLLIKKHGRYLALPDGTYFANWHQDGEHMPIWATRNPTSIFV</sequence>
<accession>A0A6J5KPY7</accession>
<gene>
    <name evidence="1" type="ORF">UFOVP29_136</name>
</gene>
<organism evidence="1">
    <name type="scientific">uncultured Caudovirales phage</name>
    <dbReference type="NCBI Taxonomy" id="2100421"/>
    <lineage>
        <taxon>Viruses</taxon>
        <taxon>Duplodnaviria</taxon>
        <taxon>Heunggongvirae</taxon>
        <taxon>Uroviricota</taxon>
        <taxon>Caudoviricetes</taxon>
        <taxon>Peduoviridae</taxon>
        <taxon>Maltschvirus</taxon>
        <taxon>Maltschvirus maltsch</taxon>
    </lineage>
</organism>